<evidence type="ECO:0000256" key="1">
    <source>
        <dbReference type="ARBA" id="ARBA00022729"/>
    </source>
</evidence>
<proteinExistence type="predicted"/>
<dbReference type="PROSITE" id="PS51257">
    <property type="entry name" value="PROKAR_LIPOPROTEIN"/>
    <property type="match status" value="1"/>
</dbReference>
<dbReference type="EMBL" id="JAAKZZ010000623">
    <property type="protein sequence ID" value="NGO73104.1"/>
    <property type="molecule type" value="Genomic_DNA"/>
</dbReference>
<feature type="chain" id="PRO_5038990805" evidence="3">
    <location>
        <begin position="27"/>
        <end position="199"/>
    </location>
</feature>
<dbReference type="AlphaFoldDB" id="A0A6G4X8M7"/>
<reference evidence="5 6" key="1">
    <citation type="submission" date="2020-02" db="EMBL/GenBank/DDBJ databases">
        <title>Whole-genome analyses of novel actinobacteria.</title>
        <authorList>
            <person name="Sahin N."/>
            <person name="Tatar D."/>
        </authorList>
    </citation>
    <scope>NUCLEOTIDE SEQUENCE [LARGE SCALE GENOMIC DNA]</scope>
    <source>
        <strain evidence="5 6">SB3404</strain>
    </source>
</reference>
<sequence>MSVLSRNRRRPLVAVAVALLAFGGLAACGTEEPTTEKASSSDSKDADSKGSKDSEEGSGESGDDEKGGALAAGDSAVYKKAGLKITVTKATVFTPGEYSDGHSQGNKAYKVAVTLENTGSEKADVSLVDISGRYGEEGKEAGEIFDGETMGEGFDGNLLPGKKATASYGFDVAPAAKVLDVEVTLNDFESEPAQWELKL</sequence>
<dbReference type="RefSeq" id="WP_165302776.1">
    <property type="nucleotide sequence ID" value="NZ_JAAKZZ010000623.1"/>
</dbReference>
<comment type="caution">
    <text evidence="5">The sequence shown here is derived from an EMBL/GenBank/DDBJ whole genome shotgun (WGS) entry which is preliminary data.</text>
</comment>
<gene>
    <name evidence="5" type="ORF">G5C65_33160</name>
</gene>
<evidence type="ECO:0000259" key="4">
    <source>
        <dbReference type="Pfam" id="PF11611"/>
    </source>
</evidence>
<name>A0A6G4X8M7_9ACTN</name>
<dbReference type="Gene3D" id="2.60.40.1240">
    <property type="match status" value="1"/>
</dbReference>
<protein>
    <submittedName>
        <fullName evidence="5">DUF4352 domain-containing protein</fullName>
    </submittedName>
</protein>
<feature type="region of interest" description="Disordered" evidence="2">
    <location>
        <begin position="30"/>
        <end position="70"/>
    </location>
</feature>
<feature type="domain" description="DUF4352" evidence="4">
    <location>
        <begin position="82"/>
        <end position="184"/>
    </location>
</feature>
<feature type="signal peptide" evidence="3">
    <location>
        <begin position="1"/>
        <end position="26"/>
    </location>
</feature>
<dbReference type="InterPro" id="IPR029051">
    <property type="entry name" value="DUF4352"/>
</dbReference>
<evidence type="ECO:0000256" key="2">
    <source>
        <dbReference type="SAM" id="MobiDB-lite"/>
    </source>
</evidence>
<evidence type="ECO:0000313" key="6">
    <source>
        <dbReference type="Proteomes" id="UP000477722"/>
    </source>
</evidence>
<keyword evidence="1 3" id="KW-0732">Signal</keyword>
<keyword evidence="6" id="KW-1185">Reference proteome</keyword>
<dbReference type="Proteomes" id="UP000477722">
    <property type="component" value="Unassembled WGS sequence"/>
</dbReference>
<accession>A0A6G4X8M7</accession>
<feature type="compositionally biased region" description="Basic and acidic residues" evidence="2">
    <location>
        <begin position="42"/>
        <end position="55"/>
    </location>
</feature>
<dbReference type="InterPro" id="IPR029050">
    <property type="entry name" value="Immunoprotect_excell_Ig-like"/>
</dbReference>
<organism evidence="5 6">
    <name type="scientific">Streptomyces boncukensis</name>
    <dbReference type="NCBI Taxonomy" id="2711219"/>
    <lineage>
        <taxon>Bacteria</taxon>
        <taxon>Bacillati</taxon>
        <taxon>Actinomycetota</taxon>
        <taxon>Actinomycetes</taxon>
        <taxon>Kitasatosporales</taxon>
        <taxon>Streptomycetaceae</taxon>
        <taxon>Streptomyces</taxon>
    </lineage>
</organism>
<dbReference type="Pfam" id="PF11611">
    <property type="entry name" value="DUF4352"/>
    <property type="match status" value="1"/>
</dbReference>
<evidence type="ECO:0000256" key="3">
    <source>
        <dbReference type="SAM" id="SignalP"/>
    </source>
</evidence>
<evidence type="ECO:0000313" key="5">
    <source>
        <dbReference type="EMBL" id="NGO73104.1"/>
    </source>
</evidence>